<keyword evidence="5 7" id="KW-1133">Transmembrane helix</keyword>
<dbReference type="InterPro" id="IPR052518">
    <property type="entry name" value="CHR_Transporter"/>
</dbReference>
<reference evidence="8 9" key="1">
    <citation type="submission" date="2016-02" db="EMBL/GenBank/DDBJ databases">
        <title>Genome sequence of Tissierella creatinophila DSM 6911.</title>
        <authorList>
            <person name="Poehlein A."/>
            <person name="Daniel R."/>
        </authorList>
    </citation>
    <scope>NUCLEOTIDE SEQUENCE [LARGE SCALE GENOMIC DNA]</scope>
    <source>
        <strain evidence="8 9">DSM 6911</strain>
    </source>
</reference>
<comment type="subcellular location">
    <subcellularLocation>
        <location evidence="1">Cell membrane</location>
        <topology evidence="1">Multi-pass membrane protein</topology>
    </subcellularLocation>
</comment>
<gene>
    <name evidence="8" type="primary">srpC_3</name>
    <name evidence="8" type="ORF">TICRE_21900</name>
</gene>
<dbReference type="PANTHER" id="PTHR43663:SF1">
    <property type="entry name" value="CHROMATE TRANSPORTER"/>
    <property type="match status" value="1"/>
</dbReference>
<dbReference type="Pfam" id="PF02417">
    <property type="entry name" value="Chromate_transp"/>
    <property type="match status" value="1"/>
</dbReference>
<dbReference type="OrthoDB" id="9788907at2"/>
<evidence type="ECO:0000256" key="4">
    <source>
        <dbReference type="ARBA" id="ARBA00022692"/>
    </source>
</evidence>
<comment type="similarity">
    <text evidence="2">Belongs to the chromate ion transporter (CHR) (TC 2.A.51) family.</text>
</comment>
<evidence type="ECO:0000256" key="6">
    <source>
        <dbReference type="ARBA" id="ARBA00023136"/>
    </source>
</evidence>
<keyword evidence="4 7" id="KW-0812">Transmembrane</keyword>
<dbReference type="EMBL" id="LTDM01000059">
    <property type="protein sequence ID" value="OLS01814.1"/>
    <property type="molecule type" value="Genomic_DNA"/>
</dbReference>
<accession>A0A1U7M3B8</accession>
<feature type="transmembrane region" description="Helical" evidence="7">
    <location>
        <begin position="156"/>
        <end position="172"/>
    </location>
</feature>
<evidence type="ECO:0000256" key="2">
    <source>
        <dbReference type="ARBA" id="ARBA00005262"/>
    </source>
</evidence>
<evidence type="ECO:0000313" key="8">
    <source>
        <dbReference type="EMBL" id="OLS01814.1"/>
    </source>
</evidence>
<organism evidence="8 9">
    <name type="scientific">Tissierella creatinophila DSM 6911</name>
    <dbReference type="NCBI Taxonomy" id="1123403"/>
    <lineage>
        <taxon>Bacteria</taxon>
        <taxon>Bacillati</taxon>
        <taxon>Bacillota</taxon>
        <taxon>Tissierellia</taxon>
        <taxon>Tissierellales</taxon>
        <taxon>Tissierellaceae</taxon>
        <taxon>Tissierella</taxon>
    </lineage>
</organism>
<evidence type="ECO:0000256" key="5">
    <source>
        <dbReference type="ARBA" id="ARBA00022989"/>
    </source>
</evidence>
<dbReference type="PANTHER" id="PTHR43663">
    <property type="entry name" value="CHROMATE TRANSPORT PROTEIN-RELATED"/>
    <property type="match status" value="1"/>
</dbReference>
<feature type="transmembrane region" description="Helical" evidence="7">
    <location>
        <begin position="74"/>
        <end position="97"/>
    </location>
</feature>
<keyword evidence="6 7" id="KW-0472">Membrane</keyword>
<dbReference type="AlphaFoldDB" id="A0A1U7M3B8"/>
<feature type="transmembrane region" description="Helical" evidence="7">
    <location>
        <begin position="118"/>
        <end position="150"/>
    </location>
</feature>
<feature type="transmembrane region" description="Helical" evidence="7">
    <location>
        <begin position="7"/>
        <end position="26"/>
    </location>
</feature>
<sequence length="173" mass="18754">MKVLIQLFMTFFKIGAFSFGGGYAMLPLLEEEVIRNHGWMTSSEFIDIFAISEMTPGPIAVNAATFLGFRVSGIIGAITATFAVILPSFIVISIIFASLSKFKNSKYVEWIFEGIRPIVIGLILAAGITVSKSSFVDIKSIIIAIGLFYGVTFKDLNPILAIIIGGVLGVMLY</sequence>
<dbReference type="Proteomes" id="UP000186112">
    <property type="component" value="Unassembled WGS sequence"/>
</dbReference>
<keyword evidence="3" id="KW-1003">Cell membrane</keyword>
<protein>
    <submittedName>
        <fullName evidence="8">Putative chromate transport protein</fullName>
    </submittedName>
</protein>
<evidence type="ECO:0000256" key="7">
    <source>
        <dbReference type="SAM" id="Phobius"/>
    </source>
</evidence>
<dbReference type="GO" id="GO:0015109">
    <property type="term" value="F:chromate transmembrane transporter activity"/>
    <property type="evidence" value="ECO:0007669"/>
    <property type="project" value="InterPro"/>
</dbReference>
<dbReference type="InterPro" id="IPR003370">
    <property type="entry name" value="Chromate_transpt"/>
</dbReference>
<evidence type="ECO:0000313" key="9">
    <source>
        <dbReference type="Proteomes" id="UP000186112"/>
    </source>
</evidence>
<keyword evidence="9" id="KW-1185">Reference proteome</keyword>
<proteinExistence type="inferred from homology"/>
<name>A0A1U7M3B8_TISCR</name>
<evidence type="ECO:0000256" key="3">
    <source>
        <dbReference type="ARBA" id="ARBA00022475"/>
    </source>
</evidence>
<dbReference type="RefSeq" id="WP_075727978.1">
    <property type="nucleotide sequence ID" value="NZ_LTDM01000059.1"/>
</dbReference>
<evidence type="ECO:0000256" key="1">
    <source>
        <dbReference type="ARBA" id="ARBA00004651"/>
    </source>
</evidence>
<comment type="caution">
    <text evidence="8">The sequence shown here is derived from an EMBL/GenBank/DDBJ whole genome shotgun (WGS) entry which is preliminary data.</text>
</comment>
<dbReference type="GO" id="GO:0005886">
    <property type="term" value="C:plasma membrane"/>
    <property type="evidence" value="ECO:0007669"/>
    <property type="project" value="UniProtKB-SubCell"/>
</dbReference>